<dbReference type="Ensembl" id="ENSSGRT00000061154.1">
    <property type="protein sequence ID" value="ENSSGRP00000057282.1"/>
    <property type="gene ID" value="ENSSGRG00000029955.1"/>
</dbReference>
<keyword evidence="3" id="KW-1185">Reference proteome</keyword>
<dbReference type="InParanoid" id="A0A672P1Z5"/>
<proteinExistence type="predicted"/>
<organism evidence="2 3">
    <name type="scientific">Sinocyclocheilus grahami</name>
    <name type="common">Dianchi golden-line fish</name>
    <name type="synonym">Barbus grahami</name>
    <dbReference type="NCBI Taxonomy" id="75366"/>
    <lineage>
        <taxon>Eukaryota</taxon>
        <taxon>Metazoa</taxon>
        <taxon>Chordata</taxon>
        <taxon>Craniata</taxon>
        <taxon>Vertebrata</taxon>
        <taxon>Euteleostomi</taxon>
        <taxon>Actinopterygii</taxon>
        <taxon>Neopterygii</taxon>
        <taxon>Teleostei</taxon>
        <taxon>Ostariophysi</taxon>
        <taxon>Cypriniformes</taxon>
        <taxon>Cyprinidae</taxon>
        <taxon>Cyprininae</taxon>
        <taxon>Sinocyclocheilus</taxon>
    </lineage>
</organism>
<dbReference type="PANTHER" id="PTHR33198">
    <property type="entry name" value="ANK_REP_REGION DOMAIN-CONTAINING PROTEIN-RELATED"/>
    <property type="match status" value="1"/>
</dbReference>
<reference evidence="2" key="2">
    <citation type="submission" date="2025-09" db="UniProtKB">
        <authorList>
            <consortium name="Ensembl"/>
        </authorList>
    </citation>
    <scope>IDENTIFICATION</scope>
</reference>
<evidence type="ECO:0000313" key="2">
    <source>
        <dbReference type="Ensembl" id="ENSSGRP00000057282.1"/>
    </source>
</evidence>
<dbReference type="Pfam" id="PF14893">
    <property type="entry name" value="PNMA"/>
    <property type="match status" value="1"/>
</dbReference>
<protein>
    <recommendedName>
        <fullName evidence="1">Paraneoplastic antigen Ma-like C-terminal domain-containing protein</fullName>
    </recommendedName>
</protein>
<feature type="domain" description="Paraneoplastic antigen Ma-like C-terminal" evidence="1">
    <location>
        <begin position="11"/>
        <end position="116"/>
    </location>
</feature>
<accession>A0A672P1Z5</accession>
<reference evidence="2" key="1">
    <citation type="submission" date="2025-08" db="UniProtKB">
        <authorList>
            <consortium name="Ensembl"/>
        </authorList>
    </citation>
    <scope>IDENTIFICATION</scope>
</reference>
<dbReference type="PANTHER" id="PTHR33198:SF19">
    <property type="entry name" value="CCHC-TYPE DOMAIN-CONTAINING PROTEIN"/>
    <property type="match status" value="1"/>
</dbReference>
<dbReference type="InterPro" id="IPR048270">
    <property type="entry name" value="PNMA_C"/>
</dbReference>
<evidence type="ECO:0000259" key="1">
    <source>
        <dbReference type="Pfam" id="PF14893"/>
    </source>
</evidence>
<evidence type="ECO:0000313" key="3">
    <source>
        <dbReference type="Proteomes" id="UP000472262"/>
    </source>
</evidence>
<dbReference type="AlphaFoldDB" id="A0A672P1Z5"/>
<name>A0A672P1Z5_SINGR</name>
<dbReference type="Proteomes" id="UP000472262">
    <property type="component" value="Unassembled WGS sequence"/>
</dbReference>
<sequence length="185" mass="20770">MAMLGRIEEFDECSSNSFEEYIERLECFFHANDIEDGAKKRSLLLSVCGAKTYSTLRSVLAPTQPSTVTYANIVAALKCYYSPAPSEIVQRFHFHNCKQKPNQSISNYIAELRRLSVHCAFGDQLDAMLRDRIVCGVVDEAEDKALAAETALLNARLLRQQQHESLPQDDVHYAAHTSFCFTATA</sequence>
<dbReference type="OMA" id="CEENEDW"/>